<evidence type="ECO:0000313" key="2">
    <source>
        <dbReference type="Proteomes" id="UP001246244"/>
    </source>
</evidence>
<sequence length="58" mass="6447">MDSPEKSLPSFYYLDLKIIILKRIHARTNIGSNRDDVLASQIGNNVYIGPGAKILETS</sequence>
<proteinExistence type="predicted"/>
<protein>
    <submittedName>
        <fullName evidence="1">Uncharacterized protein</fullName>
    </submittedName>
</protein>
<organism evidence="1 2">
    <name type="scientific">Methanosarcina baikalica</name>
    <dbReference type="NCBI Taxonomy" id="3073890"/>
    <lineage>
        <taxon>Archaea</taxon>
        <taxon>Methanobacteriati</taxon>
        <taxon>Methanobacteriota</taxon>
        <taxon>Stenosarchaea group</taxon>
        <taxon>Methanomicrobia</taxon>
        <taxon>Methanosarcinales</taxon>
        <taxon>Methanosarcinaceae</taxon>
        <taxon>Methanosarcina</taxon>
    </lineage>
</organism>
<reference evidence="2" key="1">
    <citation type="submission" date="2023-07" db="EMBL/GenBank/DDBJ databases">
        <title>Whole-genome sequencing of a new Methanosarcina sp. Z-7115.</title>
        <authorList>
            <person name="Zhilina T.N."/>
            <person name="Merkel A.Y."/>
        </authorList>
    </citation>
    <scope>NUCLEOTIDE SEQUENCE [LARGE SCALE GENOMIC DNA]</scope>
    <source>
        <strain evidence="2">Z-7115</strain>
    </source>
</reference>
<gene>
    <name evidence="1" type="ORF">RG963_02005</name>
</gene>
<comment type="caution">
    <text evidence="1">The sequence shown here is derived from an EMBL/GenBank/DDBJ whole genome shotgun (WGS) entry which is preliminary data.</text>
</comment>
<name>A0ABU2CXV8_9EURY</name>
<dbReference type="RefSeq" id="WP_310574598.1">
    <property type="nucleotide sequence ID" value="NZ_JAVKPK010000004.1"/>
</dbReference>
<dbReference type="EMBL" id="JAVKPK010000004">
    <property type="protein sequence ID" value="MDR7664576.1"/>
    <property type="molecule type" value="Genomic_DNA"/>
</dbReference>
<accession>A0ABU2CXV8</accession>
<dbReference type="Proteomes" id="UP001246244">
    <property type="component" value="Unassembled WGS sequence"/>
</dbReference>
<keyword evidence="2" id="KW-1185">Reference proteome</keyword>
<evidence type="ECO:0000313" key="1">
    <source>
        <dbReference type="EMBL" id="MDR7664576.1"/>
    </source>
</evidence>